<reference evidence="1" key="1">
    <citation type="submission" date="2014-11" db="EMBL/GenBank/DDBJ databases">
        <authorList>
            <person name="Amaro Gonzalez C."/>
        </authorList>
    </citation>
    <scope>NUCLEOTIDE SEQUENCE</scope>
</reference>
<organism evidence="1">
    <name type="scientific">Anguilla anguilla</name>
    <name type="common">European freshwater eel</name>
    <name type="synonym">Muraena anguilla</name>
    <dbReference type="NCBI Taxonomy" id="7936"/>
    <lineage>
        <taxon>Eukaryota</taxon>
        <taxon>Metazoa</taxon>
        <taxon>Chordata</taxon>
        <taxon>Craniata</taxon>
        <taxon>Vertebrata</taxon>
        <taxon>Euteleostomi</taxon>
        <taxon>Actinopterygii</taxon>
        <taxon>Neopterygii</taxon>
        <taxon>Teleostei</taxon>
        <taxon>Anguilliformes</taxon>
        <taxon>Anguillidae</taxon>
        <taxon>Anguilla</taxon>
    </lineage>
</organism>
<accession>A0A0E9WIF2</accession>
<sequence>MHFSSSESDLIQICYASSCNKGSRLFCPAPTLIGRDDNCKYMQSG</sequence>
<proteinExistence type="predicted"/>
<evidence type="ECO:0000313" key="1">
    <source>
        <dbReference type="EMBL" id="JAH90076.1"/>
    </source>
</evidence>
<dbReference type="AlphaFoldDB" id="A0A0E9WIF2"/>
<dbReference type="EMBL" id="GBXM01018501">
    <property type="protein sequence ID" value="JAH90076.1"/>
    <property type="molecule type" value="Transcribed_RNA"/>
</dbReference>
<protein>
    <submittedName>
        <fullName evidence="1">Uncharacterized protein</fullName>
    </submittedName>
</protein>
<reference evidence="1" key="2">
    <citation type="journal article" date="2015" name="Fish Shellfish Immunol.">
        <title>Early steps in the European eel (Anguilla anguilla)-Vibrio vulnificus interaction in the gills: Role of the RtxA13 toxin.</title>
        <authorList>
            <person name="Callol A."/>
            <person name="Pajuelo D."/>
            <person name="Ebbesson L."/>
            <person name="Teles M."/>
            <person name="MacKenzie S."/>
            <person name="Amaro C."/>
        </authorList>
    </citation>
    <scope>NUCLEOTIDE SEQUENCE</scope>
</reference>
<name>A0A0E9WIF2_ANGAN</name>